<feature type="region of interest" description="Disordered" evidence="1">
    <location>
        <begin position="370"/>
        <end position="395"/>
    </location>
</feature>
<feature type="compositionally biased region" description="Basic residues" evidence="1">
    <location>
        <begin position="370"/>
        <end position="381"/>
    </location>
</feature>
<proteinExistence type="evidence at transcript level"/>
<evidence type="ECO:0000313" key="2">
    <source>
        <dbReference type="EMBL" id="CAB3262601.1"/>
    </source>
</evidence>
<feature type="compositionally biased region" description="Basic residues" evidence="1">
    <location>
        <begin position="279"/>
        <end position="298"/>
    </location>
</feature>
<protein>
    <submittedName>
        <fullName evidence="2">Uncharacterized protein LOC100180813</fullName>
    </submittedName>
</protein>
<feature type="compositionally biased region" description="Low complexity" evidence="1">
    <location>
        <begin position="460"/>
        <end position="472"/>
    </location>
</feature>
<feature type="region of interest" description="Disordered" evidence="1">
    <location>
        <begin position="157"/>
        <end position="179"/>
    </location>
</feature>
<feature type="region of interest" description="Disordered" evidence="1">
    <location>
        <begin position="409"/>
        <end position="472"/>
    </location>
</feature>
<feature type="compositionally biased region" description="Polar residues" evidence="1">
    <location>
        <begin position="99"/>
        <end position="118"/>
    </location>
</feature>
<feature type="compositionally biased region" description="Polar residues" evidence="1">
    <location>
        <begin position="162"/>
        <end position="177"/>
    </location>
</feature>
<name>A0A6F9DHZ8_9ASCI</name>
<reference evidence="2" key="1">
    <citation type="submission" date="2020-04" db="EMBL/GenBank/DDBJ databases">
        <authorList>
            <person name="Neveu A P."/>
        </authorList>
    </citation>
    <scope>NUCLEOTIDE SEQUENCE</scope>
    <source>
        <tissue evidence="2">Whole embryo</tissue>
    </source>
</reference>
<feature type="region of interest" description="Disordered" evidence="1">
    <location>
        <begin position="53"/>
        <end position="80"/>
    </location>
</feature>
<feature type="region of interest" description="Disordered" evidence="1">
    <location>
        <begin position="257"/>
        <end position="336"/>
    </location>
</feature>
<dbReference type="AlphaFoldDB" id="A0A6F9DHZ8"/>
<feature type="compositionally biased region" description="Polar residues" evidence="1">
    <location>
        <begin position="444"/>
        <end position="459"/>
    </location>
</feature>
<evidence type="ECO:0000256" key="1">
    <source>
        <dbReference type="SAM" id="MobiDB-lite"/>
    </source>
</evidence>
<accession>A0A6F9DHZ8</accession>
<feature type="region of interest" description="Disordered" evidence="1">
    <location>
        <begin position="92"/>
        <end position="118"/>
    </location>
</feature>
<dbReference type="EMBL" id="LR786746">
    <property type="protein sequence ID" value="CAB3262601.1"/>
    <property type="molecule type" value="mRNA"/>
</dbReference>
<feature type="compositionally biased region" description="Polar residues" evidence="1">
    <location>
        <begin position="313"/>
        <end position="333"/>
    </location>
</feature>
<gene>
    <name evidence="2" type="primary">LOC100180813</name>
</gene>
<organism evidence="2">
    <name type="scientific">Phallusia mammillata</name>
    <dbReference type="NCBI Taxonomy" id="59560"/>
    <lineage>
        <taxon>Eukaryota</taxon>
        <taxon>Metazoa</taxon>
        <taxon>Chordata</taxon>
        <taxon>Tunicata</taxon>
        <taxon>Ascidiacea</taxon>
        <taxon>Phlebobranchia</taxon>
        <taxon>Ascidiidae</taxon>
        <taxon>Phallusia</taxon>
    </lineage>
</organism>
<sequence length="535" mass="60139">MQATSPGRRPVFSYTKISTKPPFTTIAEQNYWAHPASNPALNSMKDKTYLSYKRRPKSSGLSGPNHIPERIQRPKSSYIPSDNEICVKGDRYLHGPTLTPDQHLSHQSTNDSGSSTRCPTPDYMKNIYDEYSDNFCEHLLLRRPLYKSLPSILSNDDAPSEFGSQQKPVSSRESPNCTEKDPLLKLTHAETVGEIKPTETINPSKDIPLCKLEKTKVAIDITLCDSKGCIIGTDPGPLPSPESEELELFCEQTNQSLLDDDFRINTPPGSPRVKISGTRNKRRPSRHNKRRPRNTSKRRTFEPSTVAIDYTDAFNNGSTEAPTSKTTENNTKQKSSDEIVTQMAALGLAKPLDDDDLHLLMQRKAIPKFQQKRRYASKKKNCTQSEPDVKNRSRRIPIQIISDPFKCVGGRSTPTDTIPAPRQALSARPLIKRPGSERWLQRPETATANFSPKSVTPKQSFSNSSKSSDDSLNSDVRLIRDKLLKVGVRLSGKKLQRCLQSPREKAPDDCVIRLRHMSSLSLLSEPKRWFEEDGD</sequence>